<dbReference type="eggNOG" id="ENOG502RAYT">
    <property type="taxonomic scope" value="Eukaryota"/>
</dbReference>
<protein>
    <submittedName>
        <fullName evidence="1">General transcription factor II-I repeat domain-containing protein 2</fullName>
    </submittedName>
</protein>
<sequence length="191" mass="22140">MYGNVNGFRSKLKLFKTSLQQNDFSFFSTCKEHYLEMKNFKECNFSDHLKYTDEIIVKFERRFADLKKIESDIALFTHPLTTAVESVKIDYQPELCDLQSDPFFKGRTETGIDFFKLLAERFPKLANSGQKIDSMMGGTYLCESAYSTMKLIKSKYRSSLTDSSLKHALRLATTNIKVDVDKIVKEKLMEK</sequence>
<evidence type="ECO:0000313" key="1">
    <source>
        <dbReference type="EMBL" id="OWR42154.1"/>
    </source>
</evidence>
<reference evidence="1 2" key="1">
    <citation type="journal article" date="2011" name="Cell">
        <title>The monarch butterfly genome yields insights into long-distance migration.</title>
        <authorList>
            <person name="Zhan S."/>
            <person name="Merlin C."/>
            <person name="Boore J.L."/>
            <person name="Reppert S.M."/>
        </authorList>
    </citation>
    <scope>NUCLEOTIDE SEQUENCE [LARGE SCALE GENOMIC DNA]</scope>
    <source>
        <strain evidence="1">F-2</strain>
    </source>
</reference>
<proteinExistence type="predicted"/>
<gene>
    <name evidence="1" type="ORF">KGM_204241</name>
</gene>
<evidence type="ECO:0000313" key="2">
    <source>
        <dbReference type="Proteomes" id="UP000007151"/>
    </source>
</evidence>
<comment type="caution">
    <text evidence="1">The sequence shown here is derived from an EMBL/GenBank/DDBJ whole genome shotgun (WGS) entry which is preliminary data.</text>
</comment>
<dbReference type="PANTHER" id="PTHR45913:SF20">
    <property type="entry name" value="GENERAL TRANSCRIPTION FACTOR II-I REPEAT DOMAIN-CONTAINING PROTEIN 2"/>
    <property type="match status" value="1"/>
</dbReference>
<dbReference type="STRING" id="278856.A0A212EKY7"/>
<dbReference type="AlphaFoldDB" id="A0A212EKY7"/>
<keyword evidence="2" id="KW-1185">Reference proteome</keyword>
<name>A0A212EKY7_DANPL</name>
<dbReference type="PANTHER" id="PTHR45913">
    <property type="entry name" value="EPM2A-INTERACTING PROTEIN 1"/>
    <property type="match status" value="1"/>
</dbReference>
<organism evidence="1 2">
    <name type="scientific">Danaus plexippus plexippus</name>
    <dbReference type="NCBI Taxonomy" id="278856"/>
    <lineage>
        <taxon>Eukaryota</taxon>
        <taxon>Metazoa</taxon>
        <taxon>Ecdysozoa</taxon>
        <taxon>Arthropoda</taxon>
        <taxon>Hexapoda</taxon>
        <taxon>Insecta</taxon>
        <taxon>Pterygota</taxon>
        <taxon>Neoptera</taxon>
        <taxon>Endopterygota</taxon>
        <taxon>Lepidoptera</taxon>
        <taxon>Glossata</taxon>
        <taxon>Ditrysia</taxon>
        <taxon>Papilionoidea</taxon>
        <taxon>Nymphalidae</taxon>
        <taxon>Danainae</taxon>
        <taxon>Danaini</taxon>
        <taxon>Danaina</taxon>
        <taxon>Danaus</taxon>
        <taxon>Danaus</taxon>
    </lineage>
</organism>
<dbReference type="KEGG" id="dpl:KGM_204241"/>
<dbReference type="EMBL" id="AGBW02014166">
    <property type="protein sequence ID" value="OWR42154.1"/>
    <property type="molecule type" value="Genomic_DNA"/>
</dbReference>
<dbReference type="InParanoid" id="A0A212EKY7"/>
<accession>A0A212EKY7</accession>
<dbReference type="Proteomes" id="UP000007151">
    <property type="component" value="Unassembled WGS sequence"/>
</dbReference>